<evidence type="ECO:0000313" key="2">
    <source>
        <dbReference type="Proteomes" id="UP000053989"/>
    </source>
</evidence>
<evidence type="ECO:0000313" key="1">
    <source>
        <dbReference type="EMBL" id="KIM60546.1"/>
    </source>
</evidence>
<dbReference type="EMBL" id="KN822061">
    <property type="protein sequence ID" value="KIM60546.1"/>
    <property type="molecule type" value="Genomic_DNA"/>
</dbReference>
<dbReference type="HOGENOM" id="CLU_2211531_0_0_1"/>
<reference evidence="1 2" key="1">
    <citation type="submission" date="2014-04" db="EMBL/GenBank/DDBJ databases">
        <authorList>
            <consortium name="DOE Joint Genome Institute"/>
            <person name="Kuo A."/>
            <person name="Kohler A."/>
            <person name="Nagy L.G."/>
            <person name="Floudas D."/>
            <person name="Copeland A."/>
            <person name="Barry K.W."/>
            <person name="Cichocki N."/>
            <person name="Veneault-Fourrey C."/>
            <person name="LaButti K."/>
            <person name="Lindquist E.A."/>
            <person name="Lipzen A."/>
            <person name="Lundell T."/>
            <person name="Morin E."/>
            <person name="Murat C."/>
            <person name="Sun H."/>
            <person name="Tunlid A."/>
            <person name="Henrissat B."/>
            <person name="Grigoriev I.V."/>
            <person name="Hibbett D.S."/>
            <person name="Martin F."/>
            <person name="Nordberg H.P."/>
            <person name="Cantor M.N."/>
            <person name="Hua S.X."/>
        </authorList>
    </citation>
    <scope>NUCLEOTIDE SEQUENCE [LARGE SCALE GENOMIC DNA]</scope>
    <source>
        <strain evidence="1 2">Foug A</strain>
    </source>
</reference>
<dbReference type="Proteomes" id="UP000053989">
    <property type="component" value="Unassembled WGS sequence"/>
</dbReference>
<reference evidence="2" key="2">
    <citation type="submission" date="2015-01" db="EMBL/GenBank/DDBJ databases">
        <title>Evolutionary Origins and Diversification of the Mycorrhizal Mutualists.</title>
        <authorList>
            <consortium name="DOE Joint Genome Institute"/>
            <consortium name="Mycorrhizal Genomics Consortium"/>
            <person name="Kohler A."/>
            <person name="Kuo A."/>
            <person name="Nagy L.G."/>
            <person name="Floudas D."/>
            <person name="Copeland A."/>
            <person name="Barry K.W."/>
            <person name="Cichocki N."/>
            <person name="Veneault-Fourrey C."/>
            <person name="LaButti K."/>
            <person name="Lindquist E.A."/>
            <person name="Lipzen A."/>
            <person name="Lundell T."/>
            <person name="Morin E."/>
            <person name="Murat C."/>
            <person name="Riley R."/>
            <person name="Ohm R."/>
            <person name="Sun H."/>
            <person name="Tunlid A."/>
            <person name="Henrissat B."/>
            <person name="Grigoriev I.V."/>
            <person name="Hibbett D.S."/>
            <person name="Martin F."/>
        </authorList>
    </citation>
    <scope>NUCLEOTIDE SEQUENCE [LARGE SCALE GENOMIC DNA]</scope>
    <source>
        <strain evidence="2">Foug A</strain>
    </source>
</reference>
<gene>
    <name evidence="1" type="ORF">SCLCIDRAFT_26588</name>
</gene>
<organism evidence="1 2">
    <name type="scientific">Scleroderma citrinum Foug A</name>
    <dbReference type="NCBI Taxonomy" id="1036808"/>
    <lineage>
        <taxon>Eukaryota</taxon>
        <taxon>Fungi</taxon>
        <taxon>Dikarya</taxon>
        <taxon>Basidiomycota</taxon>
        <taxon>Agaricomycotina</taxon>
        <taxon>Agaricomycetes</taxon>
        <taxon>Agaricomycetidae</taxon>
        <taxon>Boletales</taxon>
        <taxon>Sclerodermatineae</taxon>
        <taxon>Sclerodermataceae</taxon>
        <taxon>Scleroderma</taxon>
    </lineage>
</organism>
<dbReference type="InParanoid" id="A0A0C3DXA7"/>
<accession>A0A0C3DXA7</accession>
<name>A0A0C3DXA7_9AGAM</name>
<dbReference type="AlphaFoldDB" id="A0A0C3DXA7"/>
<sequence length="107" mass="12620">MKTGRKRKQSEEANDNLLQPAITGHIYFPPAHAEERQRNLDILKRPYLHDDEVALLERFRAQISQLELEHLTTIHHCVLYDLYFKFPLIPAEPNYIPPPPPPYSHRN</sequence>
<protein>
    <submittedName>
        <fullName evidence="1">Uncharacterized protein</fullName>
    </submittedName>
</protein>
<keyword evidence="2" id="KW-1185">Reference proteome</keyword>
<proteinExistence type="predicted"/>